<protein>
    <recommendedName>
        <fullName evidence="3">Uridine phosphorylase</fullName>
        <ecNumber evidence="2">2.4.2.3</ecNumber>
    </recommendedName>
</protein>
<dbReference type="InterPro" id="IPR000845">
    <property type="entry name" value="Nucleoside_phosphorylase_d"/>
</dbReference>
<evidence type="ECO:0000313" key="9">
    <source>
        <dbReference type="Proteomes" id="UP000463857"/>
    </source>
</evidence>
<dbReference type="PANTHER" id="PTHR43691">
    <property type="entry name" value="URIDINE PHOSPHORYLASE"/>
    <property type="match status" value="1"/>
</dbReference>
<dbReference type="CDD" id="cd09006">
    <property type="entry name" value="PNP_EcPNPI-like"/>
    <property type="match status" value="1"/>
</dbReference>
<dbReference type="InterPro" id="IPR035994">
    <property type="entry name" value="Nucleoside_phosphorylase_sf"/>
</dbReference>
<dbReference type="GO" id="GO:0004850">
    <property type="term" value="F:uridine phosphorylase activity"/>
    <property type="evidence" value="ECO:0007669"/>
    <property type="project" value="UniProtKB-EC"/>
</dbReference>
<dbReference type="OrthoDB" id="9782889at2"/>
<dbReference type="Gene3D" id="3.40.50.1580">
    <property type="entry name" value="Nucleoside phosphorylase domain"/>
    <property type="match status" value="1"/>
</dbReference>
<keyword evidence="4 8" id="KW-0328">Glycosyltransferase</keyword>
<evidence type="ECO:0000256" key="1">
    <source>
        <dbReference type="ARBA" id="ARBA00010456"/>
    </source>
</evidence>
<dbReference type="EMBL" id="CP047156">
    <property type="protein sequence ID" value="QHC01407.1"/>
    <property type="molecule type" value="Genomic_DNA"/>
</dbReference>
<dbReference type="RefSeq" id="WP_159546542.1">
    <property type="nucleotide sequence ID" value="NZ_CP047156.1"/>
</dbReference>
<evidence type="ECO:0000256" key="6">
    <source>
        <dbReference type="ARBA" id="ARBA00048447"/>
    </source>
</evidence>
<proteinExistence type="inferred from homology"/>
<dbReference type="NCBIfam" id="TIGR00107">
    <property type="entry name" value="deoD"/>
    <property type="match status" value="1"/>
</dbReference>
<gene>
    <name evidence="8" type="primary">deoD</name>
    <name evidence="8" type="ORF">EK0264_14660</name>
</gene>
<dbReference type="PANTHER" id="PTHR43691:SF11">
    <property type="entry name" value="FI09636P-RELATED"/>
    <property type="match status" value="1"/>
</dbReference>
<comment type="catalytic activity">
    <reaction evidence="6">
        <text>uridine + phosphate = alpha-D-ribose 1-phosphate + uracil</text>
        <dbReference type="Rhea" id="RHEA:24388"/>
        <dbReference type="ChEBI" id="CHEBI:16704"/>
        <dbReference type="ChEBI" id="CHEBI:17568"/>
        <dbReference type="ChEBI" id="CHEBI:43474"/>
        <dbReference type="ChEBI" id="CHEBI:57720"/>
        <dbReference type="EC" id="2.4.2.3"/>
    </reaction>
</comment>
<dbReference type="SUPFAM" id="SSF53167">
    <property type="entry name" value="Purine and uridine phosphorylases"/>
    <property type="match status" value="1"/>
</dbReference>
<dbReference type="NCBIfam" id="NF004489">
    <property type="entry name" value="PRK05819.1"/>
    <property type="match status" value="1"/>
</dbReference>
<evidence type="ECO:0000259" key="7">
    <source>
        <dbReference type="Pfam" id="PF01048"/>
    </source>
</evidence>
<dbReference type="GO" id="GO:0005829">
    <property type="term" value="C:cytosol"/>
    <property type="evidence" value="ECO:0007669"/>
    <property type="project" value="TreeGrafter"/>
</dbReference>
<dbReference type="HAMAP" id="MF_01627">
    <property type="entry name" value="Pur_nucleosid_phosp"/>
    <property type="match status" value="1"/>
</dbReference>
<evidence type="ECO:0000256" key="3">
    <source>
        <dbReference type="ARBA" id="ARBA00021980"/>
    </source>
</evidence>
<dbReference type="Pfam" id="PF01048">
    <property type="entry name" value="PNP_UDP_1"/>
    <property type="match status" value="1"/>
</dbReference>
<feature type="domain" description="Nucleoside phosphorylase" evidence="7">
    <location>
        <begin position="15"/>
        <end position="230"/>
    </location>
</feature>
<name>A0A7L4YS79_9ACTN</name>
<keyword evidence="9" id="KW-1185">Reference proteome</keyword>
<dbReference type="AlphaFoldDB" id="A0A7L4YS79"/>
<dbReference type="Proteomes" id="UP000463857">
    <property type="component" value="Chromosome"/>
</dbReference>
<keyword evidence="5 8" id="KW-0808">Transferase</keyword>
<dbReference type="InterPro" id="IPR004402">
    <property type="entry name" value="DeoD-type"/>
</dbReference>
<evidence type="ECO:0000256" key="5">
    <source>
        <dbReference type="ARBA" id="ARBA00022679"/>
    </source>
</evidence>
<comment type="similarity">
    <text evidence="1">Belongs to the PNP/UDP phosphorylase family.</text>
</comment>
<sequence>MSIHIGAEPGQIAPYVLIPGDPLRAKWIAENFLEGAKLYSDVRGMLGYTGTYQGIEISAQGSGMGLPSFSIYCTELFKDYDVQSVIRVGSCGALQEDIKVRDVILAQGACTDSAMNRLRFEGIDFAPISDFELLRSAYDVGEAAGKPMHVGNIFSSDSFYNDRAELVSRAAEYGVLAVEMEAAALYTLAAKYDRKGLAICTVSDHIITGEETTSQERQESFGDMVEMALETIVSVHGV</sequence>
<evidence type="ECO:0000256" key="2">
    <source>
        <dbReference type="ARBA" id="ARBA00011888"/>
    </source>
</evidence>
<dbReference type="KEGG" id="eke:EK0264_14660"/>
<dbReference type="GO" id="GO:0006152">
    <property type="term" value="P:purine nucleoside catabolic process"/>
    <property type="evidence" value="ECO:0007669"/>
    <property type="project" value="TreeGrafter"/>
</dbReference>
<dbReference type="PROSITE" id="PS01232">
    <property type="entry name" value="PNP_UDP_1"/>
    <property type="match status" value="1"/>
</dbReference>
<dbReference type="GO" id="GO:0004731">
    <property type="term" value="F:purine-nucleoside phosphorylase activity"/>
    <property type="evidence" value="ECO:0007669"/>
    <property type="project" value="InterPro"/>
</dbReference>
<dbReference type="InterPro" id="IPR018016">
    <property type="entry name" value="Nucleoside_phosphorylase_CS"/>
</dbReference>
<evidence type="ECO:0000313" key="8">
    <source>
        <dbReference type="EMBL" id="QHC01407.1"/>
    </source>
</evidence>
<accession>A0A7L4YS79</accession>
<organism evidence="8 9">
    <name type="scientific">Epidermidibacterium keratini</name>
    <dbReference type="NCBI Taxonomy" id="1891644"/>
    <lineage>
        <taxon>Bacteria</taxon>
        <taxon>Bacillati</taxon>
        <taxon>Actinomycetota</taxon>
        <taxon>Actinomycetes</taxon>
        <taxon>Sporichthyales</taxon>
        <taxon>Sporichthyaceae</taxon>
        <taxon>Epidermidibacterium</taxon>
    </lineage>
</organism>
<dbReference type="EC" id="2.4.2.3" evidence="2"/>
<dbReference type="InParanoid" id="A0A7L4YS79"/>
<reference evidence="8 9" key="1">
    <citation type="journal article" date="2018" name="Int. J. Syst. Evol. Microbiol.">
        <title>Epidermidibacterium keratini gen. nov., sp. nov., a member of the family Sporichthyaceae, isolated from keratin epidermis.</title>
        <authorList>
            <person name="Lee D.G."/>
            <person name="Trujillo M.E."/>
            <person name="Kang S."/>
            <person name="Nam J.J."/>
            <person name="Kim Y.J."/>
        </authorList>
    </citation>
    <scope>NUCLEOTIDE SEQUENCE [LARGE SCALE GENOMIC DNA]</scope>
    <source>
        <strain evidence="8 9">EPI-7</strain>
    </source>
</reference>
<evidence type="ECO:0000256" key="4">
    <source>
        <dbReference type="ARBA" id="ARBA00022676"/>
    </source>
</evidence>